<dbReference type="EMBL" id="JACIJS010000002">
    <property type="protein sequence ID" value="MBB5514969.1"/>
    <property type="molecule type" value="Genomic_DNA"/>
</dbReference>
<protein>
    <recommendedName>
        <fullName evidence="3">Phytanoyl-CoA dioxygenase (PhyH)</fullName>
    </recommendedName>
</protein>
<accession>A0A840WIN5</accession>
<keyword evidence="2" id="KW-1185">Reference proteome</keyword>
<dbReference type="RefSeq" id="WP_343051337.1">
    <property type="nucleotide sequence ID" value="NZ_JACIJS010000002.1"/>
</dbReference>
<evidence type="ECO:0000313" key="1">
    <source>
        <dbReference type="EMBL" id="MBB5514969.1"/>
    </source>
</evidence>
<evidence type="ECO:0000313" key="2">
    <source>
        <dbReference type="Proteomes" id="UP000553766"/>
    </source>
</evidence>
<reference evidence="1 2" key="1">
    <citation type="submission" date="2020-08" db="EMBL/GenBank/DDBJ databases">
        <title>Genomic Encyclopedia of Type Strains, Phase IV (KMG-IV): sequencing the most valuable type-strain genomes for metagenomic binning, comparative biology and taxonomic classification.</title>
        <authorList>
            <person name="Goeker M."/>
        </authorList>
    </citation>
    <scope>NUCLEOTIDE SEQUENCE [LARGE SCALE GENOMIC DNA]</scope>
    <source>
        <strain evidence="1 2">DSM 103377</strain>
    </source>
</reference>
<dbReference type="Proteomes" id="UP000553766">
    <property type="component" value="Unassembled WGS sequence"/>
</dbReference>
<dbReference type="SUPFAM" id="SSF51197">
    <property type="entry name" value="Clavaminate synthase-like"/>
    <property type="match status" value="1"/>
</dbReference>
<dbReference type="Gene3D" id="2.60.120.620">
    <property type="entry name" value="q2cbj1_9rhob like domain"/>
    <property type="match status" value="1"/>
</dbReference>
<sequence>MSRALLSRGWELIPTDPGIEAWVASVRPVAVQILSDPTQQSRWLRHGETWFAGVNILQNDAHGRLNGVPLTGKAVTTATDLYGPVSWDRGQLSVTYPGYPKQDAGESDAAHRFRRSRDATHLDGLLPEGPNRRRHLREYHAFILGLPLDEVTHGNSPLTVYEGSHEVMRRALRTAFHATPPDRWGDIDLTDVYTTTRRRVFSDCSRVEITVTPGQAILMHRLSLHGVAPWRDSPAPRRAIAYFRPEGQLDPQSWLEAP</sequence>
<comment type="caution">
    <text evidence="1">The sequence shown here is derived from an EMBL/GenBank/DDBJ whole genome shotgun (WGS) entry which is preliminary data.</text>
</comment>
<name>A0A840WIN5_9RHOB</name>
<evidence type="ECO:0008006" key="3">
    <source>
        <dbReference type="Google" id="ProtNLM"/>
    </source>
</evidence>
<organism evidence="1 2">
    <name type="scientific">Rubricella aquisinus</name>
    <dbReference type="NCBI Taxonomy" id="2028108"/>
    <lineage>
        <taxon>Bacteria</taxon>
        <taxon>Pseudomonadati</taxon>
        <taxon>Pseudomonadota</taxon>
        <taxon>Alphaproteobacteria</taxon>
        <taxon>Rhodobacterales</taxon>
        <taxon>Paracoccaceae</taxon>
        <taxon>Rubricella</taxon>
    </lineage>
</organism>
<dbReference type="AlphaFoldDB" id="A0A840WIN5"/>
<proteinExistence type="predicted"/>
<gene>
    <name evidence="1" type="ORF">FHS89_000975</name>
</gene>